<sequence>MNTAMGNEGLSFPPVTRPTWARVSGNALAGVAA</sequence>
<dbReference type="Proteomes" id="UP000011200">
    <property type="component" value="Chromosome"/>
</dbReference>
<reference evidence="2" key="2">
    <citation type="submission" date="2018-03" db="EMBL/GenBank/DDBJ databases">
        <authorList>
            <person name="Derbyshire K."/>
            <person name="Gray T.A."/>
            <person name="Champion M."/>
        </authorList>
    </citation>
    <scope>NUCLEOTIDE SEQUENCE [LARGE SCALE GENOMIC DNA]</scope>
    <source>
        <strain evidence="2">MKD8</strain>
    </source>
</reference>
<gene>
    <name evidence="1" type="ORF">D806_052610</name>
</gene>
<protein>
    <submittedName>
        <fullName evidence="1">Uncharacterized protein</fullName>
    </submittedName>
</protein>
<evidence type="ECO:0000313" key="1">
    <source>
        <dbReference type="EMBL" id="AWT56211.1"/>
    </source>
</evidence>
<name>A0A2U9PWM7_MYCSE</name>
<accession>A0A2U9PWM7</accession>
<evidence type="ECO:0000313" key="2">
    <source>
        <dbReference type="Proteomes" id="UP000011200"/>
    </source>
</evidence>
<dbReference type="AlphaFoldDB" id="A0A2U9PWM7"/>
<organism evidence="1 2">
    <name type="scientific">Mycolicibacterium smegmatis (strain MKD8)</name>
    <name type="common">Mycobacterium smegmatis</name>
    <dbReference type="NCBI Taxonomy" id="1214915"/>
    <lineage>
        <taxon>Bacteria</taxon>
        <taxon>Bacillati</taxon>
        <taxon>Actinomycetota</taxon>
        <taxon>Actinomycetes</taxon>
        <taxon>Mycobacteriales</taxon>
        <taxon>Mycobacteriaceae</taxon>
        <taxon>Mycolicibacterium</taxon>
    </lineage>
</organism>
<proteinExistence type="predicted"/>
<dbReference type="EMBL" id="CP027541">
    <property type="protein sequence ID" value="AWT56211.1"/>
    <property type="molecule type" value="Genomic_DNA"/>
</dbReference>
<reference evidence="1 2" key="1">
    <citation type="journal article" date="2013" name="Genome Announc.">
        <title>Draft genome sequence of MKD8, a conjugal recipient Mycobacterium smegmatis strain.</title>
        <authorList>
            <person name="Gray T.A."/>
            <person name="Palumbo M.J."/>
            <person name="Derbyshire K.M."/>
        </authorList>
    </citation>
    <scope>NUCLEOTIDE SEQUENCE [LARGE SCALE GENOMIC DNA]</scope>
    <source>
        <strain evidence="1 2">MKD8</strain>
    </source>
</reference>